<evidence type="ECO:0000313" key="2">
    <source>
        <dbReference type="EMBL" id="SFW76018.1"/>
    </source>
</evidence>
<reference evidence="2 3" key="1">
    <citation type="submission" date="2016-11" db="EMBL/GenBank/DDBJ databases">
        <authorList>
            <person name="Jaros S."/>
            <person name="Januszkiewicz K."/>
            <person name="Wedrychowicz H."/>
        </authorList>
    </citation>
    <scope>NUCLEOTIDE SEQUENCE [LARGE SCALE GENOMIC DNA]</scope>
    <source>
        <strain evidence="2 3">CGMCC 1.12145</strain>
    </source>
</reference>
<sequence length="194" mass="22738">MYRVYFENFRQKVALTEEEQELIQAHLMTRKIRKKLYILREKDICKFVVFVEKGLLKSYSTGENGAEHIIQFAPENQFILDIYSFLTGEQATYNIQAVEDSELIIISKSSHETLLKKSHKYETFVRILVTDAYIELQQRLNANISLHPDELYIAFMHKYAHIAQRVPQHMIASYLGLAPETLSRIRRKIAGRNS</sequence>
<dbReference type="OrthoDB" id="1092431at2"/>
<keyword evidence="2" id="KW-0418">Kinase</keyword>
<proteinExistence type="predicted"/>
<feature type="domain" description="Cyclic nucleotide-binding" evidence="1">
    <location>
        <begin position="30"/>
        <end position="117"/>
    </location>
</feature>
<evidence type="ECO:0000313" key="3">
    <source>
        <dbReference type="Proteomes" id="UP000182248"/>
    </source>
</evidence>
<dbReference type="InterPro" id="IPR000595">
    <property type="entry name" value="cNMP-bd_dom"/>
</dbReference>
<dbReference type="Gene3D" id="2.60.120.10">
    <property type="entry name" value="Jelly Rolls"/>
    <property type="match status" value="1"/>
</dbReference>
<protein>
    <submittedName>
        <fullName evidence="2">cAMP-binding domain of CRP or a regulatory subunit of cAMP-dependent protein kinases</fullName>
    </submittedName>
</protein>
<gene>
    <name evidence="2" type="ORF">SAMN02927921_04059</name>
</gene>
<dbReference type="CDD" id="cd00038">
    <property type="entry name" value="CAP_ED"/>
    <property type="match status" value="1"/>
</dbReference>
<dbReference type="RefSeq" id="WP_072319285.1">
    <property type="nucleotide sequence ID" value="NZ_FPJE01000036.1"/>
</dbReference>
<dbReference type="GO" id="GO:0016301">
    <property type="term" value="F:kinase activity"/>
    <property type="evidence" value="ECO:0007669"/>
    <property type="project" value="UniProtKB-KW"/>
</dbReference>
<keyword evidence="3" id="KW-1185">Reference proteome</keyword>
<dbReference type="Proteomes" id="UP000182248">
    <property type="component" value="Unassembled WGS sequence"/>
</dbReference>
<dbReference type="EMBL" id="FPJE01000036">
    <property type="protein sequence ID" value="SFW76018.1"/>
    <property type="molecule type" value="Genomic_DNA"/>
</dbReference>
<evidence type="ECO:0000259" key="1">
    <source>
        <dbReference type="Pfam" id="PF00027"/>
    </source>
</evidence>
<dbReference type="Pfam" id="PF00027">
    <property type="entry name" value="cNMP_binding"/>
    <property type="match status" value="1"/>
</dbReference>
<organism evidence="2 3">
    <name type="scientific">Sinomicrobium oceani</name>
    <dbReference type="NCBI Taxonomy" id="1150368"/>
    <lineage>
        <taxon>Bacteria</taxon>
        <taxon>Pseudomonadati</taxon>
        <taxon>Bacteroidota</taxon>
        <taxon>Flavobacteriia</taxon>
        <taxon>Flavobacteriales</taxon>
        <taxon>Flavobacteriaceae</taxon>
        <taxon>Sinomicrobium</taxon>
    </lineage>
</organism>
<dbReference type="SUPFAM" id="SSF51206">
    <property type="entry name" value="cAMP-binding domain-like"/>
    <property type="match status" value="1"/>
</dbReference>
<dbReference type="STRING" id="1150368.SAMN02927921_04059"/>
<dbReference type="InterPro" id="IPR014710">
    <property type="entry name" value="RmlC-like_jellyroll"/>
</dbReference>
<dbReference type="AlphaFoldDB" id="A0A1K1RVR1"/>
<name>A0A1K1RVR1_9FLAO</name>
<dbReference type="InterPro" id="IPR018490">
    <property type="entry name" value="cNMP-bd_dom_sf"/>
</dbReference>
<accession>A0A1K1RVR1</accession>
<keyword evidence="2" id="KW-0808">Transferase</keyword>